<dbReference type="Proteomes" id="UP000095287">
    <property type="component" value="Unplaced"/>
</dbReference>
<keyword evidence="1" id="KW-1185">Reference proteome</keyword>
<name>A0A1I7YUW5_9BILA</name>
<reference evidence="2" key="1">
    <citation type="submission" date="2016-11" db="UniProtKB">
        <authorList>
            <consortium name="WormBaseParasite"/>
        </authorList>
    </citation>
    <scope>IDENTIFICATION</scope>
</reference>
<sequence>MNSLFKTAAKQIIAENLSPKSLPKAALIEFQKCTSILQFQKAYRALPSIPDECFVFTRDFAVDGSRTFKKAEKYLDLVDIFAYFLELGHVHGLRSIWKRLDDKQKPRIYDLPGKLPGFFADFFESRRGSGDVFSLYAEARTKNFELCRFFFERSAPRLRATLLLDELATTLRAPRSSWRSSCRHLATLVSLQDAEVELSEIRSPTITRLEESIRENRARYRSLPEDCRIPAVEEFVASNRILSHPHSRLCVNIPVF</sequence>
<dbReference type="WBParaSite" id="L893_g19986.t1">
    <property type="protein sequence ID" value="L893_g19986.t1"/>
    <property type="gene ID" value="L893_g19986"/>
</dbReference>
<evidence type="ECO:0000313" key="1">
    <source>
        <dbReference type="Proteomes" id="UP000095287"/>
    </source>
</evidence>
<protein>
    <submittedName>
        <fullName evidence="2">AGPT-Pplase3 domain-containing protein</fullName>
    </submittedName>
</protein>
<accession>A0A1I7YUW5</accession>
<organism evidence="1 2">
    <name type="scientific">Steinernema glaseri</name>
    <dbReference type="NCBI Taxonomy" id="37863"/>
    <lineage>
        <taxon>Eukaryota</taxon>
        <taxon>Metazoa</taxon>
        <taxon>Ecdysozoa</taxon>
        <taxon>Nematoda</taxon>
        <taxon>Chromadorea</taxon>
        <taxon>Rhabditida</taxon>
        <taxon>Tylenchina</taxon>
        <taxon>Panagrolaimomorpha</taxon>
        <taxon>Strongyloidoidea</taxon>
        <taxon>Steinernematidae</taxon>
        <taxon>Steinernema</taxon>
    </lineage>
</organism>
<dbReference type="AlphaFoldDB" id="A0A1I7YUW5"/>
<evidence type="ECO:0000313" key="2">
    <source>
        <dbReference type="WBParaSite" id="L893_g19986.t1"/>
    </source>
</evidence>
<proteinExistence type="predicted"/>